<protein>
    <submittedName>
        <fullName evidence="1">Uncharacterized protein</fullName>
    </submittedName>
</protein>
<proteinExistence type="predicted"/>
<name>A0ACC1DC59_9NEOP</name>
<accession>A0ACC1DC59</accession>
<sequence length="512" mass="58555">MNTSFIKHTVFLTNVNLYRTVKTKTPRVRFAPSPTGYLHLGGLRTALYNYLFAKSQQGSFILRIEDTDQNRKVEGSVESLKNDMEWAGIQCQEGPGFGGNYGPYVQSERLNIYQEHISKLLENGSAYKCFCTERRLNILRRDAVKSQCIPKYDNKCRNLTKVEIMEKINAGVPYCIRFKLSSECSAFEDLIFGGIAYDVSLNEGDPVLMKSDGYPTYHFANVVDDHLMDITHVLRGVEWQISTTKHLLIYKAFGWAPPQFGHLPLIVNADGTKLSKRQSDVKVEDYRNKYIFPLALVNYITLSGGGFDHVPGEGVRLKTMDELAQEFKIDKVSSHPSRLNPDLLEECNRQELKRQLQDDNLTNELVANLQKLIIEKYPQHDINTSENHVKSVLNWSVTRIARLDELVTNKYGFLWILPSKKSIEIDKNLFNKLLQFLGNMKSFDENYLKEHLRSFSAENDVKFPALMKMLRSALSGLSEGPGVAEMMGLLGKEQSLERIKAYIRYLCCFINI</sequence>
<evidence type="ECO:0000313" key="1">
    <source>
        <dbReference type="EMBL" id="KAJ0181457.1"/>
    </source>
</evidence>
<comment type="caution">
    <text evidence="1">The sequence shown here is derived from an EMBL/GenBank/DDBJ whole genome shotgun (WGS) entry which is preliminary data.</text>
</comment>
<organism evidence="1 2">
    <name type="scientific">Dendrolimus kikuchii</name>
    <dbReference type="NCBI Taxonomy" id="765133"/>
    <lineage>
        <taxon>Eukaryota</taxon>
        <taxon>Metazoa</taxon>
        <taxon>Ecdysozoa</taxon>
        <taxon>Arthropoda</taxon>
        <taxon>Hexapoda</taxon>
        <taxon>Insecta</taxon>
        <taxon>Pterygota</taxon>
        <taxon>Neoptera</taxon>
        <taxon>Endopterygota</taxon>
        <taxon>Lepidoptera</taxon>
        <taxon>Glossata</taxon>
        <taxon>Ditrysia</taxon>
        <taxon>Bombycoidea</taxon>
        <taxon>Lasiocampidae</taxon>
        <taxon>Dendrolimus</taxon>
    </lineage>
</organism>
<evidence type="ECO:0000313" key="2">
    <source>
        <dbReference type="Proteomes" id="UP000824533"/>
    </source>
</evidence>
<reference evidence="1 2" key="1">
    <citation type="journal article" date="2021" name="Front. Genet.">
        <title>Chromosome-Level Genome Assembly Reveals Significant Gene Expansion in the Toll and IMD Signaling Pathways of Dendrolimus kikuchii.</title>
        <authorList>
            <person name="Zhou J."/>
            <person name="Wu P."/>
            <person name="Xiong Z."/>
            <person name="Liu N."/>
            <person name="Zhao N."/>
            <person name="Ji M."/>
            <person name="Qiu Y."/>
            <person name="Yang B."/>
        </authorList>
    </citation>
    <scope>NUCLEOTIDE SEQUENCE [LARGE SCALE GENOMIC DNA]</scope>
    <source>
        <strain evidence="1">Ann1</strain>
    </source>
</reference>
<dbReference type="Proteomes" id="UP000824533">
    <property type="component" value="Linkage Group LG05"/>
</dbReference>
<dbReference type="EMBL" id="CM034391">
    <property type="protein sequence ID" value="KAJ0181457.1"/>
    <property type="molecule type" value="Genomic_DNA"/>
</dbReference>
<gene>
    <name evidence="1" type="ORF">K1T71_003542</name>
</gene>
<keyword evidence="2" id="KW-1185">Reference proteome</keyword>